<dbReference type="EMBL" id="JAGPNK010000001">
    <property type="protein sequence ID" value="KAH7328049.1"/>
    <property type="molecule type" value="Genomic_DNA"/>
</dbReference>
<keyword evidence="1" id="KW-0444">Lipid biosynthesis</keyword>
<dbReference type="SUPFAM" id="SSF56214">
    <property type="entry name" value="4'-phosphopantetheinyl transferase"/>
    <property type="match status" value="1"/>
</dbReference>
<feature type="domain" description="4'-phosphopantetheinyl transferase" evidence="8">
    <location>
        <begin position="13"/>
        <end position="163"/>
    </location>
</feature>
<dbReference type="Pfam" id="PF01648">
    <property type="entry name" value="ACPS"/>
    <property type="match status" value="1"/>
</dbReference>
<evidence type="ECO:0000256" key="7">
    <source>
        <dbReference type="ARBA" id="ARBA00023160"/>
    </source>
</evidence>
<evidence type="ECO:0000256" key="3">
    <source>
        <dbReference type="ARBA" id="ARBA00022723"/>
    </source>
</evidence>
<dbReference type="AlphaFoldDB" id="A0A8K0WX28"/>
<keyword evidence="3" id="KW-0479">Metal-binding</keyword>
<dbReference type="InterPro" id="IPR004568">
    <property type="entry name" value="Ppantetheine-prot_Trfase_dom"/>
</dbReference>
<evidence type="ECO:0000259" key="8">
    <source>
        <dbReference type="Pfam" id="PF01648"/>
    </source>
</evidence>
<dbReference type="InterPro" id="IPR037143">
    <property type="entry name" value="4-PPantetheinyl_Trfase_dom_sf"/>
</dbReference>
<evidence type="ECO:0000256" key="2">
    <source>
        <dbReference type="ARBA" id="ARBA00022679"/>
    </source>
</evidence>
<evidence type="ECO:0000313" key="9">
    <source>
        <dbReference type="EMBL" id="KAH7328049.1"/>
    </source>
</evidence>
<keyword evidence="2" id="KW-0808">Transferase</keyword>
<dbReference type="GO" id="GO:0008897">
    <property type="term" value="F:holo-[acyl-carrier-protein] synthase activity"/>
    <property type="evidence" value="ECO:0007669"/>
    <property type="project" value="InterPro"/>
</dbReference>
<reference evidence="9" key="1">
    <citation type="journal article" date="2021" name="Nat. Commun.">
        <title>Genetic determinants of endophytism in the Arabidopsis root mycobiome.</title>
        <authorList>
            <person name="Mesny F."/>
            <person name="Miyauchi S."/>
            <person name="Thiergart T."/>
            <person name="Pickel B."/>
            <person name="Atanasova L."/>
            <person name="Karlsson M."/>
            <person name="Huettel B."/>
            <person name="Barry K.W."/>
            <person name="Haridas S."/>
            <person name="Chen C."/>
            <person name="Bauer D."/>
            <person name="Andreopoulos W."/>
            <person name="Pangilinan J."/>
            <person name="LaButti K."/>
            <person name="Riley R."/>
            <person name="Lipzen A."/>
            <person name="Clum A."/>
            <person name="Drula E."/>
            <person name="Henrissat B."/>
            <person name="Kohler A."/>
            <person name="Grigoriev I.V."/>
            <person name="Martin F.M."/>
            <person name="Hacquard S."/>
        </authorList>
    </citation>
    <scope>NUCLEOTIDE SEQUENCE</scope>
    <source>
        <strain evidence="9">MPI-CAGE-CH-0235</strain>
    </source>
</reference>
<dbReference type="NCBIfam" id="TIGR00556">
    <property type="entry name" value="pantethn_trn"/>
    <property type="match status" value="1"/>
</dbReference>
<organism evidence="9 10">
    <name type="scientific">Stachybotrys elegans</name>
    <dbReference type="NCBI Taxonomy" id="80388"/>
    <lineage>
        <taxon>Eukaryota</taxon>
        <taxon>Fungi</taxon>
        <taxon>Dikarya</taxon>
        <taxon>Ascomycota</taxon>
        <taxon>Pezizomycotina</taxon>
        <taxon>Sordariomycetes</taxon>
        <taxon>Hypocreomycetidae</taxon>
        <taxon>Hypocreales</taxon>
        <taxon>Stachybotryaceae</taxon>
        <taxon>Stachybotrys</taxon>
    </lineage>
</organism>
<keyword evidence="4" id="KW-0276">Fatty acid metabolism</keyword>
<dbReference type="GO" id="GO:0006633">
    <property type="term" value="P:fatty acid biosynthetic process"/>
    <property type="evidence" value="ECO:0007669"/>
    <property type="project" value="UniProtKB-KW"/>
</dbReference>
<sequence length="174" mass="19168">MKPLRPFPLPIHVGTDICQISRIHAILSGHQRLRFIDRILTSDEPSRRDSRLQATLHLNHSAPARTSKATRDNNGGVEDSEALLWKAATFMAGRFAAKEAVIKAHPHLHLTFHDISIERLEQEGSRLGSGPPVARIKITADADHDQSALLSISHDGDYATAVCIGAAYDADKWK</sequence>
<evidence type="ECO:0000256" key="4">
    <source>
        <dbReference type="ARBA" id="ARBA00022832"/>
    </source>
</evidence>
<keyword evidence="10" id="KW-1185">Reference proteome</keyword>
<dbReference type="InterPro" id="IPR002582">
    <property type="entry name" value="ACPS"/>
</dbReference>
<dbReference type="Gene3D" id="3.90.470.20">
    <property type="entry name" value="4'-phosphopantetheinyl transferase domain"/>
    <property type="match status" value="1"/>
</dbReference>
<keyword evidence="7" id="KW-0275">Fatty acid biosynthesis</keyword>
<dbReference type="HAMAP" id="MF_00101">
    <property type="entry name" value="AcpS"/>
    <property type="match status" value="1"/>
</dbReference>
<keyword evidence="6" id="KW-0443">Lipid metabolism</keyword>
<dbReference type="InterPro" id="IPR008278">
    <property type="entry name" value="4-PPantetheinyl_Trfase_dom"/>
</dbReference>
<evidence type="ECO:0000256" key="6">
    <source>
        <dbReference type="ARBA" id="ARBA00023098"/>
    </source>
</evidence>
<gene>
    <name evidence="9" type="ORF">B0I35DRAFT_7248</name>
</gene>
<keyword evidence="5" id="KW-0460">Magnesium</keyword>
<dbReference type="GO" id="GO:0000287">
    <property type="term" value="F:magnesium ion binding"/>
    <property type="evidence" value="ECO:0007669"/>
    <property type="project" value="InterPro"/>
</dbReference>
<name>A0A8K0WX28_9HYPO</name>
<evidence type="ECO:0000256" key="1">
    <source>
        <dbReference type="ARBA" id="ARBA00022516"/>
    </source>
</evidence>
<evidence type="ECO:0000313" key="10">
    <source>
        <dbReference type="Proteomes" id="UP000813444"/>
    </source>
</evidence>
<protein>
    <recommendedName>
        <fullName evidence="8">4'-phosphopantetheinyl transferase domain-containing protein</fullName>
    </recommendedName>
</protein>
<proteinExistence type="inferred from homology"/>
<dbReference type="Proteomes" id="UP000813444">
    <property type="component" value="Unassembled WGS sequence"/>
</dbReference>
<accession>A0A8K0WX28</accession>
<comment type="caution">
    <text evidence="9">The sequence shown here is derived from an EMBL/GenBank/DDBJ whole genome shotgun (WGS) entry which is preliminary data.</text>
</comment>
<evidence type="ECO:0000256" key="5">
    <source>
        <dbReference type="ARBA" id="ARBA00022842"/>
    </source>
</evidence>
<dbReference type="OrthoDB" id="15433at2759"/>